<dbReference type="GeneID" id="69059076"/>
<proteinExistence type="predicted"/>
<dbReference type="RefSeq" id="WP_003559107.1">
    <property type="nucleotide sequence ID" value="NZ_CABKOL010000104.1"/>
</dbReference>
<evidence type="ECO:0000313" key="2">
    <source>
        <dbReference type="Proteomes" id="UP000465035"/>
    </source>
</evidence>
<sequence>MTDSVFDNPNFEKIRPKMDDAIDSLITRVNSFSDRVVVSRTTPEYREMMLENDGIMFYLPTLAMGDSLHFDDDFSKEQLAQSRLFLDVGFTPVGKDISYMNMLVSLEKVYSGVPLDIIQDEHATERLYGGIAAVNQSDEPLGLAIPLGFPRGRRILVHIGEHWQIANKEMQTVTADFERFFLIDHSTEKDGFPLIAGLNDFLPETRPDCISTFVRELVKHDPEELQTYLRINHLPKYFEKVGMFVNYQGALQFGLPKQGIEKHFNTSELNRYNGDVRGSSYDEPDEVMPPQIKFRSMTEVCRRLIEE</sequence>
<organism evidence="1 2">
    <name type="scientific">Lentilactobacillus hilgardii</name>
    <name type="common">Lactobacillus hilgardii</name>
    <dbReference type="NCBI Taxonomy" id="1588"/>
    <lineage>
        <taxon>Bacteria</taxon>
        <taxon>Bacillati</taxon>
        <taxon>Bacillota</taxon>
        <taxon>Bacilli</taxon>
        <taxon>Lactobacillales</taxon>
        <taxon>Lactobacillaceae</taxon>
        <taxon>Lentilactobacillus</taxon>
    </lineage>
</organism>
<dbReference type="Proteomes" id="UP000465035">
    <property type="component" value="Chromosome"/>
</dbReference>
<protein>
    <submittedName>
        <fullName evidence="1">Uncharacterized protein</fullName>
    </submittedName>
</protein>
<dbReference type="AlphaFoldDB" id="A0A6G9Q8D8"/>
<reference evidence="1 2" key="1">
    <citation type="submission" date="2019-12" db="EMBL/GenBank/DDBJ databases">
        <title>Lactobacillus hilgardii FLUB.</title>
        <authorList>
            <person name="Gustaw K."/>
        </authorList>
    </citation>
    <scope>NUCLEOTIDE SEQUENCE [LARGE SCALE GENOMIC DNA]</scope>
    <source>
        <strain evidence="1 2">FLUB</strain>
    </source>
</reference>
<evidence type="ECO:0000313" key="1">
    <source>
        <dbReference type="EMBL" id="QHB52842.1"/>
    </source>
</evidence>
<accession>A0A6G9Q8D8</accession>
<dbReference type="EMBL" id="CP047121">
    <property type="protein sequence ID" value="QHB52842.1"/>
    <property type="molecule type" value="Genomic_DNA"/>
</dbReference>
<gene>
    <name evidence="1" type="ORF">GQR93_11895</name>
</gene>
<name>A0A6G9Q8D8_LENHI</name>